<organism evidence="1 2">
    <name type="scientific">Cyanobacterium aponinum (strain PCC 10605)</name>
    <dbReference type="NCBI Taxonomy" id="755178"/>
    <lineage>
        <taxon>Bacteria</taxon>
        <taxon>Bacillati</taxon>
        <taxon>Cyanobacteriota</taxon>
        <taxon>Cyanophyceae</taxon>
        <taxon>Oscillatoriophycideae</taxon>
        <taxon>Chroococcales</taxon>
        <taxon>Geminocystaceae</taxon>
        <taxon>Cyanobacterium</taxon>
    </lineage>
</organism>
<accession>K9Z7Q7</accession>
<sequence>MSAYPEILKEVQKMPITEQFKLFNTLKNSLSKYIETEDSEEIILAEEIAESEQAWREYITVKDKGINSQDLKKKLLIAENV</sequence>
<dbReference type="EMBL" id="CP003947">
    <property type="protein sequence ID" value="AFZ55169.1"/>
    <property type="molecule type" value="Genomic_DNA"/>
</dbReference>
<name>K9Z7Q7_CYAAP</name>
<dbReference type="RefSeq" id="WP_015220888.1">
    <property type="nucleotide sequence ID" value="NC_019776.1"/>
</dbReference>
<dbReference type="AlphaFoldDB" id="K9Z7Q7"/>
<dbReference type="HOGENOM" id="CLU_2586345_0_0_3"/>
<dbReference type="KEGG" id="can:Cyan10605_3116"/>
<reference evidence="2" key="1">
    <citation type="journal article" date="2013" name="Proc. Natl. Acad. Sci. U.S.A.">
        <title>Improving the coverage of the cyanobacterial phylum using diversity-driven genome sequencing.</title>
        <authorList>
            <person name="Shih P.M."/>
            <person name="Wu D."/>
            <person name="Latifi A."/>
            <person name="Axen S.D."/>
            <person name="Fewer D.P."/>
            <person name="Talla E."/>
            <person name="Calteau A."/>
            <person name="Cai F."/>
            <person name="Tandeau de Marsac N."/>
            <person name="Rippka R."/>
            <person name="Herdman M."/>
            <person name="Sivonen K."/>
            <person name="Coursin T."/>
            <person name="Laurent T."/>
            <person name="Goodwin L."/>
            <person name="Nolan M."/>
            <person name="Davenport K.W."/>
            <person name="Han C.S."/>
            <person name="Rubin E.M."/>
            <person name="Eisen J.A."/>
            <person name="Woyke T."/>
            <person name="Gugger M."/>
            <person name="Kerfeld C.A."/>
        </authorList>
    </citation>
    <scope>NUCLEOTIDE SEQUENCE [LARGE SCALE GENOMIC DNA]</scope>
    <source>
        <strain evidence="2">PCC 10605</strain>
    </source>
</reference>
<proteinExistence type="predicted"/>
<evidence type="ECO:0000313" key="1">
    <source>
        <dbReference type="EMBL" id="AFZ55169.1"/>
    </source>
</evidence>
<dbReference type="Proteomes" id="UP000010480">
    <property type="component" value="Chromosome"/>
</dbReference>
<dbReference type="STRING" id="755178.Cyan10605_3116"/>
<protein>
    <submittedName>
        <fullName evidence="1">Uncharacterized protein</fullName>
    </submittedName>
</protein>
<keyword evidence="2" id="KW-1185">Reference proteome</keyword>
<gene>
    <name evidence="1" type="ordered locus">Cyan10605_3116</name>
</gene>
<evidence type="ECO:0000313" key="2">
    <source>
        <dbReference type="Proteomes" id="UP000010480"/>
    </source>
</evidence>
<dbReference type="eggNOG" id="ENOG5032ZUI">
    <property type="taxonomic scope" value="Bacteria"/>
</dbReference>